<comment type="caution">
    <text evidence="3">The sequence shown here is derived from an EMBL/GenBank/DDBJ whole genome shotgun (WGS) entry which is preliminary data.</text>
</comment>
<dbReference type="PANTHER" id="PTHR47585">
    <property type="match status" value="1"/>
</dbReference>
<dbReference type="AlphaFoldDB" id="A0AA39GK66"/>
<reference evidence="3" key="1">
    <citation type="submission" date="2022-10" db="EMBL/GenBank/DDBJ databases">
        <title>Determination and structural analysis of whole genome sequence of Sarocladium strictum F4-1.</title>
        <authorList>
            <person name="Hu L."/>
            <person name="Jiang Y."/>
        </authorList>
    </citation>
    <scope>NUCLEOTIDE SEQUENCE</scope>
    <source>
        <strain evidence="3">F4-1</strain>
    </source>
</reference>
<feature type="region of interest" description="Disordered" evidence="1">
    <location>
        <begin position="203"/>
        <end position="229"/>
    </location>
</feature>
<dbReference type="Pfam" id="PF07287">
    <property type="entry name" value="AtuA"/>
    <property type="match status" value="1"/>
</dbReference>
<dbReference type="EMBL" id="JAPDFR010000003">
    <property type="protein sequence ID" value="KAK0388541.1"/>
    <property type="molecule type" value="Genomic_DNA"/>
</dbReference>
<evidence type="ECO:0000313" key="4">
    <source>
        <dbReference type="Proteomes" id="UP001175261"/>
    </source>
</evidence>
<dbReference type="Proteomes" id="UP001175261">
    <property type="component" value="Unassembled WGS sequence"/>
</dbReference>
<evidence type="ECO:0000313" key="3">
    <source>
        <dbReference type="EMBL" id="KAK0388541.1"/>
    </source>
</evidence>
<protein>
    <recommendedName>
        <fullName evidence="2">Acyclic terpene utilisation N-terminal domain-containing protein</fullName>
    </recommendedName>
</protein>
<feature type="compositionally biased region" description="Polar residues" evidence="1">
    <location>
        <begin position="203"/>
        <end position="215"/>
    </location>
</feature>
<feature type="domain" description="Acyclic terpene utilisation N-terminal" evidence="2">
    <location>
        <begin position="1"/>
        <end position="197"/>
    </location>
</feature>
<gene>
    <name evidence="3" type="ORF">NLU13_4784</name>
</gene>
<dbReference type="PANTHER" id="PTHR47585:SF2">
    <property type="entry name" value="DUF1446 DOMAIN PROTEIN (AFU_ORTHOLOGUE AFUA_6G11420)"/>
    <property type="match status" value="1"/>
</dbReference>
<proteinExistence type="predicted"/>
<accession>A0AA39GK66</accession>
<sequence>MGFPIAEVDHKGECTIVKEKDTGGAVTVGTCASQLLYEIQGPWYYNCDVVADLSSIKMEQVGEDAVRVTGIKGLPPPPTTKVGITAPAGFQAEWHIYYVGLAIEEKCRLTEDQIRYNGSTQINAPNQDVATVDFRVFAQSKDPEVMHPDVPNGFNRWVLEVFLQSAPGASLSNDIRQVAPKPYYEHRVHCLFADEKVTDMPASTATRTYPKQQPSYEPENPMPEGSWGETERAPLGYVALGRSGDKASDCNVGFFVRHDDEWEWLRSLLTTSKIRELLGPQEDKAVHFLLHDHLDRGYNGCSTYDTSGKNACEYLRAKTVDVPKKFLARGRV</sequence>
<evidence type="ECO:0000256" key="1">
    <source>
        <dbReference type="SAM" id="MobiDB-lite"/>
    </source>
</evidence>
<dbReference type="InterPro" id="IPR010839">
    <property type="entry name" value="AtuA_N"/>
</dbReference>
<evidence type="ECO:0000259" key="2">
    <source>
        <dbReference type="Pfam" id="PF07287"/>
    </source>
</evidence>
<name>A0AA39GK66_SARSR</name>
<keyword evidence="4" id="KW-1185">Reference proteome</keyword>
<organism evidence="3 4">
    <name type="scientific">Sarocladium strictum</name>
    <name type="common">Black bundle disease fungus</name>
    <name type="synonym">Acremonium strictum</name>
    <dbReference type="NCBI Taxonomy" id="5046"/>
    <lineage>
        <taxon>Eukaryota</taxon>
        <taxon>Fungi</taxon>
        <taxon>Dikarya</taxon>
        <taxon>Ascomycota</taxon>
        <taxon>Pezizomycotina</taxon>
        <taxon>Sordariomycetes</taxon>
        <taxon>Hypocreomycetidae</taxon>
        <taxon>Hypocreales</taxon>
        <taxon>Sarocladiaceae</taxon>
        <taxon>Sarocladium</taxon>
    </lineage>
</organism>